<evidence type="ECO:0000313" key="1">
    <source>
        <dbReference type="EMBL" id="MET3755854.1"/>
    </source>
</evidence>
<dbReference type="GeneID" id="91149991"/>
<gene>
    <name evidence="1" type="ORF">ABID08_003225</name>
</gene>
<accession>A0ABV2MI85</accession>
<organism evidence="1 2">
    <name type="scientific">Rhizobium binae</name>
    <dbReference type="NCBI Taxonomy" id="1138190"/>
    <lineage>
        <taxon>Bacteria</taxon>
        <taxon>Pseudomonadati</taxon>
        <taxon>Pseudomonadota</taxon>
        <taxon>Alphaproteobacteria</taxon>
        <taxon>Hyphomicrobiales</taxon>
        <taxon>Rhizobiaceae</taxon>
        <taxon>Rhizobium/Agrobacterium group</taxon>
        <taxon>Rhizobium</taxon>
    </lineage>
</organism>
<dbReference type="EMBL" id="JBEPMY010000008">
    <property type="protein sequence ID" value="MET3755854.1"/>
    <property type="molecule type" value="Genomic_DNA"/>
</dbReference>
<dbReference type="RefSeq" id="WP_168296169.1">
    <property type="nucleotide sequence ID" value="NZ_CP071604.1"/>
</dbReference>
<dbReference type="Pfam" id="PF06169">
    <property type="entry name" value="DUF982"/>
    <property type="match status" value="1"/>
</dbReference>
<proteinExistence type="predicted"/>
<reference evidence="1 2" key="1">
    <citation type="submission" date="2024-06" db="EMBL/GenBank/DDBJ databases">
        <title>Genomic Encyclopedia of Type Strains, Phase IV (KMG-IV): sequencing the most valuable type-strain genomes for metagenomic binning, comparative biology and taxonomic classification.</title>
        <authorList>
            <person name="Goeker M."/>
        </authorList>
    </citation>
    <scope>NUCLEOTIDE SEQUENCE [LARGE SCALE GENOMIC DNA]</scope>
    <source>
        <strain evidence="1 2">DSM 29288</strain>
    </source>
</reference>
<keyword evidence="2" id="KW-1185">Reference proteome</keyword>
<dbReference type="Gene3D" id="6.10.250.730">
    <property type="match status" value="1"/>
</dbReference>
<comment type="caution">
    <text evidence="1">The sequence shown here is derived from an EMBL/GenBank/DDBJ whole genome shotgun (WGS) entry which is preliminary data.</text>
</comment>
<name>A0ABV2MI85_9HYPH</name>
<dbReference type="InterPro" id="IPR010385">
    <property type="entry name" value="DUF982"/>
</dbReference>
<evidence type="ECO:0008006" key="3">
    <source>
        <dbReference type="Google" id="ProtNLM"/>
    </source>
</evidence>
<evidence type="ECO:0000313" key="2">
    <source>
        <dbReference type="Proteomes" id="UP001549077"/>
    </source>
</evidence>
<sequence>MAFKENTTQDWREPVYVQVSMRTPNTIHNASEALDFLDNAWKGSRKKHRFAKEICSAAVLGQVSPETAREAFVQAASEARMITCAPNAEASS</sequence>
<dbReference type="Proteomes" id="UP001549077">
    <property type="component" value="Unassembled WGS sequence"/>
</dbReference>
<protein>
    <recommendedName>
        <fullName evidence="3">DUF982 domain-containing protein</fullName>
    </recommendedName>
</protein>